<dbReference type="OrthoDB" id="4358442at2759"/>
<evidence type="ECO:0000313" key="1">
    <source>
        <dbReference type="EMBL" id="OJJ07320.1"/>
    </source>
</evidence>
<sequence>MVYMHYIASRPVNSATNSPHFVWVAISPDRNTADTLFRILQENKGKALSVPSLTLDHTCLTPLDIERLSPKLWVLQIKESPENVAALGTAVCPHTSHDVDPAFDPVTGKMFLYSMGNYPDLGAKLLPATGDMNHDYISGYSFFIRRRGYPSTYWYCCGNLICLSTTKRSRFVVSIADRGNDQWNSSPKTPMVDHDEVSIQWIERDRCREVGVDENEWLTVKAKRPKAFQFSDFEGRFYLGNEGTLDNPDPLRAGTTLDVVCWSSPPVFQDSFELCYGMPPYGDS</sequence>
<gene>
    <name evidence="1" type="ORF">ASPVEDRAFT_46662</name>
</gene>
<evidence type="ECO:0000313" key="2">
    <source>
        <dbReference type="Proteomes" id="UP000184073"/>
    </source>
</evidence>
<protein>
    <submittedName>
        <fullName evidence="1">Uncharacterized protein</fullName>
    </submittedName>
</protein>
<dbReference type="RefSeq" id="XP_040673082.1">
    <property type="nucleotide sequence ID" value="XM_040813610.1"/>
</dbReference>
<reference evidence="2" key="1">
    <citation type="journal article" date="2017" name="Genome Biol.">
        <title>Comparative genomics reveals high biological diversity and specific adaptations in the industrially and medically important fungal genus Aspergillus.</title>
        <authorList>
            <person name="de Vries R.P."/>
            <person name="Riley R."/>
            <person name="Wiebenga A."/>
            <person name="Aguilar-Osorio G."/>
            <person name="Amillis S."/>
            <person name="Uchima C.A."/>
            <person name="Anderluh G."/>
            <person name="Asadollahi M."/>
            <person name="Askin M."/>
            <person name="Barry K."/>
            <person name="Battaglia E."/>
            <person name="Bayram O."/>
            <person name="Benocci T."/>
            <person name="Braus-Stromeyer S.A."/>
            <person name="Caldana C."/>
            <person name="Canovas D."/>
            <person name="Cerqueira G.C."/>
            <person name="Chen F."/>
            <person name="Chen W."/>
            <person name="Choi C."/>
            <person name="Clum A."/>
            <person name="Dos Santos R.A."/>
            <person name="Damasio A.R."/>
            <person name="Diallinas G."/>
            <person name="Emri T."/>
            <person name="Fekete E."/>
            <person name="Flipphi M."/>
            <person name="Freyberg S."/>
            <person name="Gallo A."/>
            <person name="Gournas C."/>
            <person name="Habgood R."/>
            <person name="Hainaut M."/>
            <person name="Harispe M.L."/>
            <person name="Henrissat B."/>
            <person name="Hilden K.S."/>
            <person name="Hope R."/>
            <person name="Hossain A."/>
            <person name="Karabika E."/>
            <person name="Karaffa L."/>
            <person name="Karanyi Z."/>
            <person name="Krasevec N."/>
            <person name="Kuo A."/>
            <person name="Kusch H."/>
            <person name="LaButti K."/>
            <person name="Lagendijk E.L."/>
            <person name="Lapidus A."/>
            <person name="Levasseur A."/>
            <person name="Lindquist E."/>
            <person name="Lipzen A."/>
            <person name="Logrieco A.F."/>
            <person name="MacCabe A."/>
            <person name="Maekelae M.R."/>
            <person name="Malavazi I."/>
            <person name="Melin P."/>
            <person name="Meyer V."/>
            <person name="Mielnichuk N."/>
            <person name="Miskei M."/>
            <person name="Molnar A.P."/>
            <person name="Mule G."/>
            <person name="Ngan C.Y."/>
            <person name="Orejas M."/>
            <person name="Orosz E."/>
            <person name="Ouedraogo J.P."/>
            <person name="Overkamp K.M."/>
            <person name="Park H.-S."/>
            <person name="Perrone G."/>
            <person name="Piumi F."/>
            <person name="Punt P.J."/>
            <person name="Ram A.F."/>
            <person name="Ramon A."/>
            <person name="Rauscher S."/>
            <person name="Record E."/>
            <person name="Riano-Pachon D.M."/>
            <person name="Robert V."/>
            <person name="Roehrig J."/>
            <person name="Ruller R."/>
            <person name="Salamov A."/>
            <person name="Salih N.S."/>
            <person name="Samson R.A."/>
            <person name="Sandor E."/>
            <person name="Sanguinetti M."/>
            <person name="Schuetze T."/>
            <person name="Sepcic K."/>
            <person name="Shelest E."/>
            <person name="Sherlock G."/>
            <person name="Sophianopoulou V."/>
            <person name="Squina F.M."/>
            <person name="Sun H."/>
            <person name="Susca A."/>
            <person name="Todd R.B."/>
            <person name="Tsang A."/>
            <person name="Unkles S.E."/>
            <person name="van de Wiele N."/>
            <person name="van Rossen-Uffink D."/>
            <person name="Oliveira J.V."/>
            <person name="Vesth T.C."/>
            <person name="Visser J."/>
            <person name="Yu J.-H."/>
            <person name="Zhou M."/>
            <person name="Andersen M.R."/>
            <person name="Archer D.B."/>
            <person name="Baker S.E."/>
            <person name="Benoit I."/>
            <person name="Brakhage A.A."/>
            <person name="Braus G.H."/>
            <person name="Fischer R."/>
            <person name="Frisvad J.C."/>
            <person name="Goldman G.H."/>
            <person name="Houbraken J."/>
            <person name="Oakley B."/>
            <person name="Pocsi I."/>
            <person name="Scazzocchio C."/>
            <person name="Seiboth B."/>
            <person name="vanKuyk P.A."/>
            <person name="Wortman J."/>
            <person name="Dyer P.S."/>
            <person name="Grigoriev I.V."/>
        </authorList>
    </citation>
    <scope>NUCLEOTIDE SEQUENCE [LARGE SCALE GENOMIC DNA]</scope>
    <source>
        <strain evidence="2">CBS 583.65</strain>
    </source>
</reference>
<dbReference type="GeneID" id="63729121"/>
<dbReference type="VEuPathDB" id="FungiDB:ASPVEDRAFT_46662"/>
<proteinExistence type="predicted"/>
<dbReference type="AlphaFoldDB" id="A0A1L9Q0M2"/>
<accession>A0A1L9Q0M2</accession>
<organism evidence="1 2">
    <name type="scientific">Aspergillus versicolor CBS 583.65</name>
    <dbReference type="NCBI Taxonomy" id="1036611"/>
    <lineage>
        <taxon>Eukaryota</taxon>
        <taxon>Fungi</taxon>
        <taxon>Dikarya</taxon>
        <taxon>Ascomycota</taxon>
        <taxon>Pezizomycotina</taxon>
        <taxon>Eurotiomycetes</taxon>
        <taxon>Eurotiomycetidae</taxon>
        <taxon>Eurotiales</taxon>
        <taxon>Aspergillaceae</taxon>
        <taxon>Aspergillus</taxon>
        <taxon>Aspergillus subgen. Nidulantes</taxon>
    </lineage>
</organism>
<dbReference type="EMBL" id="KV878137">
    <property type="protein sequence ID" value="OJJ07320.1"/>
    <property type="molecule type" value="Genomic_DNA"/>
</dbReference>
<keyword evidence="2" id="KW-1185">Reference proteome</keyword>
<dbReference type="Proteomes" id="UP000184073">
    <property type="component" value="Unassembled WGS sequence"/>
</dbReference>
<name>A0A1L9Q0M2_ASPVE</name>